<feature type="coiled-coil region" evidence="1">
    <location>
        <begin position="95"/>
        <end position="129"/>
    </location>
</feature>
<dbReference type="Proteomes" id="UP000316437">
    <property type="component" value="Unassembled WGS sequence"/>
</dbReference>
<dbReference type="RefSeq" id="WP_142018691.1">
    <property type="nucleotide sequence ID" value="NZ_VFPD01000003.1"/>
</dbReference>
<keyword evidence="3" id="KW-1185">Reference proteome</keyword>
<protein>
    <submittedName>
        <fullName evidence="2">Uncharacterized protein</fullName>
    </submittedName>
</protein>
<reference evidence="2 3" key="1">
    <citation type="submission" date="2019-06" db="EMBL/GenBank/DDBJ databases">
        <title>Sorghum-associated microbial communities from plants grown in Nebraska, USA.</title>
        <authorList>
            <person name="Schachtman D."/>
        </authorList>
    </citation>
    <scope>NUCLEOTIDE SEQUENCE [LARGE SCALE GENOMIC DNA]</scope>
    <source>
        <strain evidence="2 3">110</strain>
    </source>
</reference>
<accession>A0A543E9R9</accession>
<gene>
    <name evidence="2" type="ORF">FB551_4118</name>
</gene>
<evidence type="ECO:0000313" key="3">
    <source>
        <dbReference type="Proteomes" id="UP000316437"/>
    </source>
</evidence>
<evidence type="ECO:0000313" key="2">
    <source>
        <dbReference type="EMBL" id="TQM18337.1"/>
    </source>
</evidence>
<comment type="caution">
    <text evidence="2">The sequence shown here is derived from an EMBL/GenBank/DDBJ whole genome shotgun (WGS) entry which is preliminary data.</text>
</comment>
<proteinExistence type="predicted"/>
<sequence>MKKLSKNIRIYQDSKELPFLNYKRIIQTGDFYYMVKGYESGDTINADVDVLKAKFKEIEEDYAASINTKNSDVLTYGEVAIVTNELNKFNILLLFVEQAIKAQELRAKLQELIQEIEEDDKEADAEEIEMLMALSSMEHSGFDNSDIKDLLADFKVQKSDDLYKQRQFLQNRLDKLNNQLLKLNSQLEKAKENRVDSNSDFDIDEQYINVCIGLEMHVDPKLISLYEFGVMVKVLMKRVDEINKMNRDAR</sequence>
<keyword evidence="1" id="KW-0175">Coiled coil</keyword>
<name>A0A543E9R9_9FLAO</name>
<dbReference type="AlphaFoldDB" id="A0A543E9R9"/>
<evidence type="ECO:0000256" key="1">
    <source>
        <dbReference type="SAM" id="Coils"/>
    </source>
</evidence>
<dbReference type="EMBL" id="VFPD01000003">
    <property type="protein sequence ID" value="TQM18337.1"/>
    <property type="molecule type" value="Genomic_DNA"/>
</dbReference>
<organism evidence="2 3">
    <name type="scientific">Chryseobacterium aquifrigidense</name>
    <dbReference type="NCBI Taxonomy" id="558021"/>
    <lineage>
        <taxon>Bacteria</taxon>
        <taxon>Pseudomonadati</taxon>
        <taxon>Bacteroidota</taxon>
        <taxon>Flavobacteriia</taxon>
        <taxon>Flavobacteriales</taxon>
        <taxon>Weeksellaceae</taxon>
        <taxon>Chryseobacterium group</taxon>
        <taxon>Chryseobacterium</taxon>
    </lineage>
</organism>
<feature type="coiled-coil region" evidence="1">
    <location>
        <begin position="159"/>
        <end position="200"/>
    </location>
</feature>